<evidence type="ECO:0000313" key="2">
    <source>
        <dbReference type="Proteomes" id="UP000799770"/>
    </source>
</evidence>
<dbReference type="OrthoDB" id="4757095at2759"/>
<dbReference type="AlphaFoldDB" id="A0A6A5ZCZ4"/>
<sequence>MSSQHAFMPQTQSPLFRTPAEIRNEIYSYFLLDRVHVPLEGVMFQLSRVLDQAKVVETTIRQWTSIYVIWLTAETHKMYGCAVYHGQGTLEVQKRWSVQKRRRDYGRDLAPLYLFFEIADLLTHTAIVEVVDLITLDHLSYEKSILPFPGPPLDVTQLSITLRLPLEFSDALENPEDTTVVKPELAKALKIWRQLGTTISLLENLRALQIWLDHDEPGTWSVVNERAVLAPFTPIFRNTHLTTTQSLPKLHPKFEKEQRHFVHESQAPCQLQRRLRRRVHTWETVNGREIPVLKADFPFSWDIYDKSIEETEAQERVDWMNGIDVEKRVNDFIQMLDDSHCNI</sequence>
<proteinExistence type="predicted"/>
<dbReference type="EMBL" id="ML977320">
    <property type="protein sequence ID" value="KAF2116813.1"/>
    <property type="molecule type" value="Genomic_DNA"/>
</dbReference>
<reference evidence="1" key="1">
    <citation type="journal article" date="2020" name="Stud. Mycol.">
        <title>101 Dothideomycetes genomes: a test case for predicting lifestyles and emergence of pathogens.</title>
        <authorList>
            <person name="Haridas S."/>
            <person name="Albert R."/>
            <person name="Binder M."/>
            <person name="Bloem J."/>
            <person name="Labutti K."/>
            <person name="Salamov A."/>
            <person name="Andreopoulos B."/>
            <person name="Baker S."/>
            <person name="Barry K."/>
            <person name="Bills G."/>
            <person name="Bluhm B."/>
            <person name="Cannon C."/>
            <person name="Castanera R."/>
            <person name="Culley D."/>
            <person name="Daum C."/>
            <person name="Ezra D."/>
            <person name="Gonzalez J."/>
            <person name="Henrissat B."/>
            <person name="Kuo A."/>
            <person name="Liang C."/>
            <person name="Lipzen A."/>
            <person name="Lutzoni F."/>
            <person name="Magnuson J."/>
            <person name="Mondo S."/>
            <person name="Nolan M."/>
            <person name="Ohm R."/>
            <person name="Pangilinan J."/>
            <person name="Park H.-J."/>
            <person name="Ramirez L."/>
            <person name="Alfaro M."/>
            <person name="Sun H."/>
            <person name="Tritt A."/>
            <person name="Yoshinaga Y."/>
            <person name="Zwiers L.-H."/>
            <person name="Turgeon B."/>
            <person name="Goodwin S."/>
            <person name="Spatafora J."/>
            <person name="Crous P."/>
            <person name="Grigoriev I."/>
        </authorList>
    </citation>
    <scope>NUCLEOTIDE SEQUENCE</scope>
    <source>
        <strain evidence="1">CBS 627.86</strain>
    </source>
</reference>
<protein>
    <submittedName>
        <fullName evidence="1">Uncharacterized protein</fullName>
    </submittedName>
</protein>
<organism evidence="1 2">
    <name type="scientific">Lophiotrema nucula</name>
    <dbReference type="NCBI Taxonomy" id="690887"/>
    <lineage>
        <taxon>Eukaryota</taxon>
        <taxon>Fungi</taxon>
        <taxon>Dikarya</taxon>
        <taxon>Ascomycota</taxon>
        <taxon>Pezizomycotina</taxon>
        <taxon>Dothideomycetes</taxon>
        <taxon>Pleosporomycetidae</taxon>
        <taxon>Pleosporales</taxon>
        <taxon>Lophiotremataceae</taxon>
        <taxon>Lophiotrema</taxon>
    </lineage>
</organism>
<accession>A0A6A5ZCZ4</accession>
<name>A0A6A5ZCZ4_9PLEO</name>
<dbReference type="Proteomes" id="UP000799770">
    <property type="component" value="Unassembled WGS sequence"/>
</dbReference>
<keyword evidence="2" id="KW-1185">Reference proteome</keyword>
<gene>
    <name evidence="1" type="ORF">BDV96DRAFT_598659</name>
</gene>
<evidence type="ECO:0000313" key="1">
    <source>
        <dbReference type="EMBL" id="KAF2116813.1"/>
    </source>
</evidence>